<proteinExistence type="predicted"/>
<gene>
    <name evidence="3" type="primary">g6738</name>
    <name evidence="3" type="ORF">EsDP_00006738</name>
</gene>
<dbReference type="InterPro" id="IPR046539">
    <property type="entry name" value="DUF6604"/>
</dbReference>
<feature type="domain" description="DUF6604" evidence="2">
    <location>
        <begin position="11"/>
        <end position="287"/>
    </location>
</feature>
<sequence length="862" mass="97581">MLPSVLVSTYQQYKEDTNSIAAWLASTAKAAGFPADLLSPVSSKAGKPSSGGRLKGKARQNAKRKTAFSSAASPATPTQSTYIINIKDFVTLAEHIAAKAATVPREFGETIDRVINARSGFGSKLQEHGQDLPDLSAAKHNHFVGDKGAWALIGIWPVVLETVRKVLKPLMPINDADQTSSETSEVSNRFAGLVVFEPSAEFLNAPDFERPTKTQNDENRYESEPMTSIEDAFFALTTLVNDMNRVRSRIQWIWSNYNIGIFDLAAAAIATNTAIDLVRNMMEDVLPLLQLHGGLGSMLEKFHVMQCLLKGYNIDDMTVAGTDRWNDNFNYKTYEVASNTYLGAYRMLESFAAVLQPNELPLYKEGMFGQFDPNSDRSRKTGRQKFLDDRALLMPLFTELTTVVRGFDNWLAKDEFIRGMEELDKTKQVPFYAVFAAQIFLDITYELGPNIERPFNTMRNSMNFMDKDIESHFEFHAKLKISNWPTSNDVALRALQRHIHWIQSDPVRAVQTRLLRRLNANIPEIESHRLFRMSPVISGLMLYHFRGRYRSAGTALANAWGSIQYCEHLYNALQRQELLRSRWLDMDVVYTNLGIESFFVGNEDPKTPTDCFLKFCLQMGTSAAAMSARRRKSTSLFSKAGPRGLKEDASPVQSMFEPRYVKQNGQFGLTPEHVNRIIELSLFEQEGSDEDGTLILGQIEDPEKLREKKKKWQQRQRQRQSRNTTNEGCRMTVEHLIKQLVFVLNAETLEFSFPYMHMHRECWQVLRAVRKSCDAVLRELFTPAYMERESELPFVVGWVLMAASGLDDGKVDLRPLHEAAKALHEVLVAGTGSIILREDLGGKLGLPVEFVLEDEDENDGEL</sequence>
<name>A0ABQ0CYR3_9HYPO</name>
<evidence type="ECO:0000259" key="2">
    <source>
        <dbReference type="Pfam" id="PF20253"/>
    </source>
</evidence>
<feature type="region of interest" description="Disordered" evidence="1">
    <location>
        <begin position="41"/>
        <end position="75"/>
    </location>
</feature>
<dbReference type="Pfam" id="PF20253">
    <property type="entry name" value="DUF6604"/>
    <property type="match status" value="1"/>
</dbReference>
<reference evidence="4" key="1">
    <citation type="submission" date="2024-06" db="EMBL/GenBank/DDBJ databases">
        <title>Draft Genome Sequences of Epichloe bromicola Strains Isolated from Elymus ciliaris.</title>
        <authorList>
            <consortium name="Epichloe bromicola genome sequencing consortium"/>
            <person name="Miura A."/>
            <person name="Imano S."/>
            <person name="Ashida A."/>
            <person name="Sato I."/>
            <person name="Chiba S."/>
            <person name="Tanaka A."/>
            <person name="Camagna M."/>
            <person name="Takemoto D."/>
        </authorList>
    </citation>
    <scope>NUCLEOTIDE SEQUENCE [LARGE SCALE GENOMIC DNA]</scope>
    <source>
        <strain evidence="4">DP</strain>
    </source>
</reference>
<keyword evidence="4" id="KW-1185">Reference proteome</keyword>
<evidence type="ECO:0000313" key="3">
    <source>
        <dbReference type="EMBL" id="GAB0138503.1"/>
    </source>
</evidence>
<protein>
    <recommendedName>
        <fullName evidence="2">DUF6604 domain-containing protein</fullName>
    </recommendedName>
</protein>
<organism evidence="3 4">
    <name type="scientific">Epichloe bromicola</name>
    <dbReference type="NCBI Taxonomy" id="79588"/>
    <lineage>
        <taxon>Eukaryota</taxon>
        <taxon>Fungi</taxon>
        <taxon>Dikarya</taxon>
        <taxon>Ascomycota</taxon>
        <taxon>Pezizomycotina</taxon>
        <taxon>Sordariomycetes</taxon>
        <taxon>Hypocreomycetidae</taxon>
        <taxon>Hypocreales</taxon>
        <taxon>Clavicipitaceae</taxon>
        <taxon>Epichloe</taxon>
    </lineage>
</organism>
<dbReference type="PANTHER" id="PTHR38795:SF1">
    <property type="entry name" value="DUF6604 DOMAIN-CONTAINING PROTEIN"/>
    <property type="match status" value="1"/>
</dbReference>
<dbReference type="EMBL" id="BAAFGZ010000427">
    <property type="protein sequence ID" value="GAB0138503.1"/>
    <property type="molecule type" value="Genomic_DNA"/>
</dbReference>
<feature type="region of interest" description="Disordered" evidence="1">
    <location>
        <begin position="706"/>
        <end position="726"/>
    </location>
</feature>
<evidence type="ECO:0000256" key="1">
    <source>
        <dbReference type="SAM" id="MobiDB-lite"/>
    </source>
</evidence>
<dbReference type="Proteomes" id="UP001562357">
    <property type="component" value="Unassembled WGS sequence"/>
</dbReference>
<feature type="compositionally biased region" description="Basic residues" evidence="1">
    <location>
        <begin position="54"/>
        <end position="66"/>
    </location>
</feature>
<accession>A0ABQ0CYR3</accession>
<dbReference type="PANTHER" id="PTHR38795">
    <property type="entry name" value="DUF6604 DOMAIN-CONTAINING PROTEIN"/>
    <property type="match status" value="1"/>
</dbReference>
<feature type="compositionally biased region" description="Basic residues" evidence="1">
    <location>
        <begin position="707"/>
        <end position="720"/>
    </location>
</feature>
<comment type="caution">
    <text evidence="3">The sequence shown here is derived from an EMBL/GenBank/DDBJ whole genome shotgun (WGS) entry which is preliminary data.</text>
</comment>
<evidence type="ECO:0000313" key="4">
    <source>
        <dbReference type="Proteomes" id="UP001562357"/>
    </source>
</evidence>